<dbReference type="PANTHER" id="PTHR10314">
    <property type="entry name" value="CYSTATHIONINE BETA-SYNTHASE"/>
    <property type="match status" value="1"/>
</dbReference>
<dbReference type="PROSITE" id="PS51371">
    <property type="entry name" value="CBS"/>
    <property type="match status" value="1"/>
</dbReference>
<dbReference type="SUPFAM" id="SSF53686">
    <property type="entry name" value="Tryptophan synthase beta subunit-like PLP-dependent enzymes"/>
    <property type="match status" value="1"/>
</dbReference>
<evidence type="ECO:0000313" key="6">
    <source>
        <dbReference type="Proteomes" id="UP001556196"/>
    </source>
</evidence>
<evidence type="ECO:0000256" key="1">
    <source>
        <dbReference type="ARBA" id="ARBA00001933"/>
    </source>
</evidence>
<gene>
    <name evidence="5" type="ORF">ABUE31_02190</name>
</gene>
<sequence length="463" mass="50331">MTRLQPPYASVLDLIGQTPIVELTRFDTGPCRLFIKLESQNPGGSIKDRIALSMIAAAEKDGRLKKGGTIVEATAGNTGLGLAQVGIPKGYRIVLVVPDKMSREKVQHLRALGADVRLTRSDVGKGHPEYYQDMAERIAAETPGAFYVNQFANPANPKAHEETTGPEIWEQLGGDVDAVVVGVGSGGTLTGLGRFFARHSPKTEMVLADPIGSVLAPLIKTGEMIEAGSWTVEGIGEDFVPPNADLSFVKKAYAIPDRLSMATARELLSKEGILAGSSSGTLLAAALKYCREQKTPKRVITFVCDSGNKYLSKVFDDYWLAEQGLSERVQHGDLRDLVARSHREGGTITVGPGDTLINAYGRMRRADVSQLPVIEDGRLIGIVDESDILSRVEGSYDGRWERFNAPVKTAMTADLHTLQADQTLDALLPVFDRNEVAIVYDGDEFFGLITRIDLINHLRRSKT</sequence>
<dbReference type="InterPro" id="IPR000644">
    <property type="entry name" value="CBS_dom"/>
</dbReference>
<reference evidence="5 6" key="1">
    <citation type="submission" date="2024-06" db="EMBL/GenBank/DDBJ databases">
        <authorList>
            <person name="Tuo L."/>
        </authorList>
    </citation>
    <scope>NUCLEOTIDE SEQUENCE [LARGE SCALE GENOMIC DNA]</scope>
    <source>
        <strain evidence="5 6">ZMM04-5</strain>
    </source>
</reference>
<keyword evidence="6" id="KW-1185">Reference proteome</keyword>
<keyword evidence="3" id="KW-0129">CBS domain</keyword>
<dbReference type="SUPFAM" id="SSF54631">
    <property type="entry name" value="CBS-domain pair"/>
    <property type="match status" value="1"/>
</dbReference>
<dbReference type="Proteomes" id="UP001556196">
    <property type="component" value="Unassembled WGS sequence"/>
</dbReference>
<keyword evidence="2" id="KW-0663">Pyridoxal phosphate</keyword>
<dbReference type="Gene3D" id="3.40.50.1100">
    <property type="match status" value="2"/>
</dbReference>
<dbReference type="Pfam" id="PF00291">
    <property type="entry name" value="PALP"/>
    <property type="match status" value="1"/>
</dbReference>
<dbReference type="InterPro" id="IPR036052">
    <property type="entry name" value="TrpB-like_PALP_sf"/>
</dbReference>
<protein>
    <submittedName>
        <fullName evidence="5">Pyridoxal-phosphate dependent enzyme</fullName>
    </submittedName>
</protein>
<evidence type="ECO:0000256" key="2">
    <source>
        <dbReference type="ARBA" id="ARBA00022898"/>
    </source>
</evidence>
<dbReference type="Pfam" id="PF00571">
    <property type="entry name" value="CBS"/>
    <property type="match status" value="2"/>
</dbReference>
<dbReference type="InterPro" id="IPR001216">
    <property type="entry name" value="P-phosphate_BS"/>
</dbReference>
<dbReference type="PROSITE" id="PS00901">
    <property type="entry name" value="CYS_SYNTHASE"/>
    <property type="match status" value="1"/>
</dbReference>
<dbReference type="CDD" id="cd01561">
    <property type="entry name" value="CBS_like"/>
    <property type="match status" value="1"/>
</dbReference>
<comment type="cofactor">
    <cofactor evidence="1">
        <name>pyridoxal 5'-phosphate</name>
        <dbReference type="ChEBI" id="CHEBI:597326"/>
    </cofactor>
</comment>
<dbReference type="InterPro" id="IPR050214">
    <property type="entry name" value="Cys_Synth/Cystath_Beta-Synth"/>
</dbReference>
<dbReference type="Gene3D" id="3.10.580.10">
    <property type="entry name" value="CBS-domain"/>
    <property type="match status" value="1"/>
</dbReference>
<evidence type="ECO:0000259" key="4">
    <source>
        <dbReference type="PROSITE" id="PS51371"/>
    </source>
</evidence>
<dbReference type="InterPro" id="IPR001926">
    <property type="entry name" value="TrpB-like_PALP"/>
</dbReference>
<accession>A0ABV3QUP1</accession>
<organism evidence="5 6">
    <name type="scientific">Mesorhizobium marinum</name>
    <dbReference type="NCBI Taxonomy" id="3228790"/>
    <lineage>
        <taxon>Bacteria</taxon>
        <taxon>Pseudomonadati</taxon>
        <taxon>Pseudomonadota</taxon>
        <taxon>Alphaproteobacteria</taxon>
        <taxon>Hyphomicrobiales</taxon>
        <taxon>Phyllobacteriaceae</taxon>
        <taxon>Mesorhizobium</taxon>
    </lineage>
</organism>
<feature type="domain" description="CBS" evidence="4">
    <location>
        <begin position="342"/>
        <end position="402"/>
    </location>
</feature>
<dbReference type="EMBL" id="JBFOCI010000001">
    <property type="protein sequence ID" value="MEW9804794.1"/>
    <property type="molecule type" value="Genomic_DNA"/>
</dbReference>
<dbReference type="InterPro" id="IPR046353">
    <property type="entry name" value="CBS_C"/>
</dbReference>
<proteinExistence type="predicted"/>
<dbReference type="SMART" id="SM00116">
    <property type="entry name" value="CBS"/>
    <property type="match status" value="2"/>
</dbReference>
<evidence type="ECO:0000313" key="5">
    <source>
        <dbReference type="EMBL" id="MEW9804794.1"/>
    </source>
</evidence>
<name>A0ABV3QUP1_9HYPH</name>
<dbReference type="CDD" id="cd04608">
    <property type="entry name" value="CBS_pair_CBS"/>
    <property type="match status" value="1"/>
</dbReference>
<comment type="caution">
    <text evidence="5">The sequence shown here is derived from an EMBL/GenBank/DDBJ whole genome shotgun (WGS) entry which is preliminary data.</text>
</comment>
<dbReference type="InterPro" id="IPR046342">
    <property type="entry name" value="CBS_dom_sf"/>
</dbReference>
<evidence type="ECO:0000256" key="3">
    <source>
        <dbReference type="PROSITE-ProRule" id="PRU00703"/>
    </source>
</evidence>